<dbReference type="Gene3D" id="3.40.50.300">
    <property type="entry name" value="P-loop containing nucleotide triphosphate hydrolases"/>
    <property type="match status" value="2"/>
</dbReference>
<evidence type="ECO:0000256" key="8">
    <source>
        <dbReference type="ARBA" id="ARBA00022967"/>
    </source>
</evidence>
<dbReference type="SUPFAM" id="SSF52540">
    <property type="entry name" value="P-loop containing nucleoside triphosphate hydrolases"/>
    <property type="match status" value="2"/>
</dbReference>
<dbReference type="InterPro" id="IPR003439">
    <property type="entry name" value="ABC_transporter-like_ATP-bd"/>
</dbReference>
<sequence length="507" mass="54878">MVRYPRVESSQFALEMQGISKSFGPVKALEDVTLRVLQGTVHALVGENGAGKSTLMKILSGVLQPDTGTIVREGKTCAWKYPSDSLAAGVAMIYQELSLAPDLTIAENVWLGIEPRGTLPGTYSKKRMLADTLALAERHGFDVDPNQKVEKLPASTCQVVEVLKALARNAEILVMDEPTSSCGEHEVAVILEMVKKLSRAGTTIIYISHRLEEVVEIAEYITVLRDGRAVYTGPMKGLEIRDIVKHMVGRDLDDYFPKREIEVGSTALSVSELSSQGVENISFDLHWGEIVGVAGLVGAGRTELARVLCGLDPSTRGSVELDGKSVKIATPADALSLGVMYVTEDRKRTGLCLELPAAWNMTLPCLAELGMKHILHLGRENEIAEETAKKLSLKWSGPGAPASALSGGNQQKLLLGRALIAQSRLWVLDEPTRGIDIAAKVDIYELIGRMAAEGKAILIISSELPELFGITDRILVMRRGRVVADLVTSETTQEAVMQFAAVDKSPT</sequence>
<evidence type="ECO:0000256" key="6">
    <source>
        <dbReference type="ARBA" id="ARBA00022741"/>
    </source>
</evidence>
<dbReference type="Proteomes" id="UP000807825">
    <property type="component" value="Unassembled WGS sequence"/>
</dbReference>
<dbReference type="FunFam" id="3.40.50.300:FF:000127">
    <property type="entry name" value="Ribose import ATP-binding protein RbsA"/>
    <property type="match status" value="1"/>
</dbReference>
<evidence type="ECO:0000256" key="5">
    <source>
        <dbReference type="ARBA" id="ARBA00022737"/>
    </source>
</evidence>
<dbReference type="PROSITE" id="PS50893">
    <property type="entry name" value="ABC_TRANSPORTER_2"/>
    <property type="match status" value="2"/>
</dbReference>
<dbReference type="InterPro" id="IPR050107">
    <property type="entry name" value="ABC_carbohydrate_import_ATPase"/>
</dbReference>
<feature type="domain" description="ABC transporter" evidence="10">
    <location>
        <begin position="14"/>
        <end position="251"/>
    </location>
</feature>
<dbReference type="AlphaFoldDB" id="A0A9D6V2T1"/>
<reference evidence="11" key="1">
    <citation type="submission" date="2020-07" db="EMBL/GenBank/DDBJ databases">
        <title>Huge and variable diversity of episymbiotic CPR bacteria and DPANN archaea in groundwater ecosystems.</title>
        <authorList>
            <person name="He C.Y."/>
            <person name="Keren R."/>
            <person name="Whittaker M."/>
            <person name="Farag I.F."/>
            <person name="Doudna J."/>
            <person name="Cate J.H.D."/>
            <person name="Banfield J.F."/>
        </authorList>
    </citation>
    <scope>NUCLEOTIDE SEQUENCE</scope>
    <source>
        <strain evidence="11">NC_groundwater_1664_Pr3_B-0.1um_52_9</strain>
    </source>
</reference>
<comment type="subcellular location">
    <subcellularLocation>
        <location evidence="1">Cell membrane</location>
        <topology evidence="1">Peripheral membrane protein</topology>
    </subcellularLocation>
</comment>
<dbReference type="SMART" id="SM00382">
    <property type="entry name" value="AAA"/>
    <property type="match status" value="2"/>
</dbReference>
<keyword evidence="4" id="KW-0762">Sugar transport</keyword>
<dbReference type="PROSITE" id="PS00211">
    <property type="entry name" value="ABC_TRANSPORTER_1"/>
    <property type="match status" value="1"/>
</dbReference>
<keyword evidence="3" id="KW-1003">Cell membrane</keyword>
<dbReference type="InterPro" id="IPR017871">
    <property type="entry name" value="ABC_transporter-like_CS"/>
</dbReference>
<dbReference type="InterPro" id="IPR027417">
    <property type="entry name" value="P-loop_NTPase"/>
</dbReference>
<dbReference type="GO" id="GO:0016887">
    <property type="term" value="F:ATP hydrolysis activity"/>
    <property type="evidence" value="ECO:0007669"/>
    <property type="project" value="InterPro"/>
</dbReference>
<accession>A0A9D6V2T1</accession>
<protein>
    <submittedName>
        <fullName evidence="11">Sugar ABC transporter ATP-binding protein</fullName>
    </submittedName>
</protein>
<keyword evidence="7 11" id="KW-0067">ATP-binding</keyword>
<keyword evidence="6" id="KW-0547">Nucleotide-binding</keyword>
<keyword evidence="2" id="KW-0813">Transport</keyword>
<dbReference type="GO" id="GO:0005886">
    <property type="term" value="C:plasma membrane"/>
    <property type="evidence" value="ECO:0007669"/>
    <property type="project" value="UniProtKB-SubCell"/>
</dbReference>
<dbReference type="CDD" id="cd03216">
    <property type="entry name" value="ABC_Carb_Monos_I"/>
    <property type="match status" value="1"/>
</dbReference>
<keyword evidence="8" id="KW-1278">Translocase</keyword>
<evidence type="ECO:0000313" key="12">
    <source>
        <dbReference type="Proteomes" id="UP000807825"/>
    </source>
</evidence>
<proteinExistence type="predicted"/>
<evidence type="ECO:0000313" key="11">
    <source>
        <dbReference type="EMBL" id="MBI5251045.1"/>
    </source>
</evidence>
<dbReference type="Pfam" id="PF00005">
    <property type="entry name" value="ABC_tran"/>
    <property type="match status" value="2"/>
</dbReference>
<dbReference type="InterPro" id="IPR003593">
    <property type="entry name" value="AAA+_ATPase"/>
</dbReference>
<dbReference type="EMBL" id="JACRDE010000424">
    <property type="protein sequence ID" value="MBI5251045.1"/>
    <property type="molecule type" value="Genomic_DNA"/>
</dbReference>
<evidence type="ECO:0000256" key="3">
    <source>
        <dbReference type="ARBA" id="ARBA00022475"/>
    </source>
</evidence>
<evidence type="ECO:0000256" key="2">
    <source>
        <dbReference type="ARBA" id="ARBA00022448"/>
    </source>
</evidence>
<keyword evidence="9" id="KW-0472">Membrane</keyword>
<dbReference type="CDD" id="cd03215">
    <property type="entry name" value="ABC_Carb_Monos_II"/>
    <property type="match status" value="1"/>
</dbReference>
<evidence type="ECO:0000256" key="1">
    <source>
        <dbReference type="ARBA" id="ARBA00004202"/>
    </source>
</evidence>
<keyword evidence="5" id="KW-0677">Repeat</keyword>
<dbReference type="PANTHER" id="PTHR43790:SF3">
    <property type="entry name" value="D-ALLOSE IMPORT ATP-BINDING PROTEIN ALSA-RELATED"/>
    <property type="match status" value="1"/>
</dbReference>
<gene>
    <name evidence="11" type="ORF">HY912_16265</name>
</gene>
<evidence type="ECO:0000256" key="4">
    <source>
        <dbReference type="ARBA" id="ARBA00022597"/>
    </source>
</evidence>
<name>A0A9D6V2T1_9BACT</name>
<organism evidence="11 12">
    <name type="scientific">Desulfomonile tiedjei</name>
    <dbReference type="NCBI Taxonomy" id="2358"/>
    <lineage>
        <taxon>Bacteria</taxon>
        <taxon>Pseudomonadati</taxon>
        <taxon>Thermodesulfobacteriota</taxon>
        <taxon>Desulfomonilia</taxon>
        <taxon>Desulfomonilales</taxon>
        <taxon>Desulfomonilaceae</taxon>
        <taxon>Desulfomonile</taxon>
    </lineage>
</organism>
<evidence type="ECO:0000256" key="9">
    <source>
        <dbReference type="ARBA" id="ARBA00023136"/>
    </source>
</evidence>
<evidence type="ECO:0000259" key="10">
    <source>
        <dbReference type="PROSITE" id="PS50893"/>
    </source>
</evidence>
<comment type="caution">
    <text evidence="11">The sequence shown here is derived from an EMBL/GenBank/DDBJ whole genome shotgun (WGS) entry which is preliminary data.</text>
</comment>
<dbReference type="PANTHER" id="PTHR43790">
    <property type="entry name" value="CARBOHYDRATE TRANSPORT ATP-BINDING PROTEIN MG119-RELATED"/>
    <property type="match status" value="1"/>
</dbReference>
<feature type="domain" description="ABC transporter" evidence="10">
    <location>
        <begin position="263"/>
        <end position="504"/>
    </location>
</feature>
<dbReference type="GO" id="GO:0005524">
    <property type="term" value="F:ATP binding"/>
    <property type="evidence" value="ECO:0007669"/>
    <property type="project" value="UniProtKB-KW"/>
</dbReference>
<evidence type="ECO:0000256" key="7">
    <source>
        <dbReference type="ARBA" id="ARBA00022840"/>
    </source>
</evidence>